<evidence type="ECO:0000313" key="1">
    <source>
        <dbReference type="EMBL" id="PWA98067.1"/>
    </source>
</evidence>
<organism evidence="1 2">
    <name type="scientific">Artemisia annua</name>
    <name type="common">Sweet wormwood</name>
    <dbReference type="NCBI Taxonomy" id="35608"/>
    <lineage>
        <taxon>Eukaryota</taxon>
        <taxon>Viridiplantae</taxon>
        <taxon>Streptophyta</taxon>
        <taxon>Embryophyta</taxon>
        <taxon>Tracheophyta</taxon>
        <taxon>Spermatophyta</taxon>
        <taxon>Magnoliopsida</taxon>
        <taxon>eudicotyledons</taxon>
        <taxon>Gunneridae</taxon>
        <taxon>Pentapetalae</taxon>
        <taxon>asterids</taxon>
        <taxon>campanulids</taxon>
        <taxon>Asterales</taxon>
        <taxon>Asteraceae</taxon>
        <taxon>Asteroideae</taxon>
        <taxon>Anthemideae</taxon>
        <taxon>Artemisiinae</taxon>
        <taxon>Artemisia</taxon>
    </lineage>
</organism>
<dbReference type="Pfam" id="PF05910">
    <property type="entry name" value="DUF868"/>
    <property type="match status" value="1"/>
</dbReference>
<dbReference type="PANTHER" id="PTHR31972:SF48">
    <property type="entry name" value="OS04G0407500 PROTEIN"/>
    <property type="match status" value="1"/>
</dbReference>
<reference evidence="1 2" key="1">
    <citation type="journal article" date="2018" name="Mol. Plant">
        <title>The genome of Artemisia annua provides insight into the evolution of Asteraceae family and artemisinin biosynthesis.</title>
        <authorList>
            <person name="Shen Q."/>
            <person name="Zhang L."/>
            <person name="Liao Z."/>
            <person name="Wang S."/>
            <person name="Yan T."/>
            <person name="Shi P."/>
            <person name="Liu M."/>
            <person name="Fu X."/>
            <person name="Pan Q."/>
            <person name="Wang Y."/>
            <person name="Lv Z."/>
            <person name="Lu X."/>
            <person name="Zhang F."/>
            <person name="Jiang W."/>
            <person name="Ma Y."/>
            <person name="Chen M."/>
            <person name="Hao X."/>
            <person name="Li L."/>
            <person name="Tang Y."/>
            <person name="Lv G."/>
            <person name="Zhou Y."/>
            <person name="Sun X."/>
            <person name="Brodelius P.E."/>
            <person name="Rose J.K.C."/>
            <person name="Tang K."/>
        </authorList>
    </citation>
    <scope>NUCLEOTIDE SEQUENCE [LARGE SCALE GENOMIC DNA]</scope>
    <source>
        <strain evidence="2">cv. Huhao1</strain>
        <tissue evidence="1">Leaf</tissue>
    </source>
</reference>
<gene>
    <name evidence="1" type="ORF">CTI12_AA023330</name>
</gene>
<sequence>MMDLISCYSQYSTQITESTSSSVSPLSSTSCSNYKPSSSCIISPNNNMIPSTQTAVACLYKTTLTNNNHHYITITWYRNTTTQGLQITTTTDHNTITTIFRLNTHTHTHARLFRKKKGSKTLEINDARFEIYYDLSNAVYGAGTGAGAEPVEGYYILVVIDSEVALFIGDMYEEHVVKKVKMNKMEGKYGLVCRKEHFTGNTVYATKARFSDSGNWHDIMIRCIGELDGLKYPVLLVYIDKRVVIRVKRLQWNFRGNQTIFLDGLLVDLMWDVHDWFFHSDTDPGSGREPDSESGSGSGHAVFMFRTRSGLDSRLWLEEKIVKSDDQKNGFSLLIYATKS</sequence>
<comment type="caution">
    <text evidence="1">The sequence shown here is derived from an EMBL/GenBank/DDBJ whole genome shotgun (WGS) entry which is preliminary data.</text>
</comment>
<proteinExistence type="predicted"/>
<protein>
    <submittedName>
        <fullName evidence="1">Uncharacterized protein</fullName>
    </submittedName>
</protein>
<name>A0A2U1QJD3_ARTAN</name>
<dbReference type="OrthoDB" id="678233at2759"/>
<evidence type="ECO:0000313" key="2">
    <source>
        <dbReference type="Proteomes" id="UP000245207"/>
    </source>
</evidence>
<accession>A0A2U1QJD3</accession>
<dbReference type="InterPro" id="IPR008586">
    <property type="entry name" value="DUF868_pln"/>
</dbReference>
<dbReference type="STRING" id="35608.A0A2U1QJD3"/>
<dbReference type="Proteomes" id="UP000245207">
    <property type="component" value="Unassembled WGS sequence"/>
</dbReference>
<dbReference type="PANTHER" id="PTHR31972">
    <property type="entry name" value="EXPRESSED PROTEIN"/>
    <property type="match status" value="1"/>
</dbReference>
<dbReference type="EMBL" id="PKPP01000085">
    <property type="protein sequence ID" value="PWA98067.1"/>
    <property type="molecule type" value="Genomic_DNA"/>
</dbReference>
<dbReference type="AlphaFoldDB" id="A0A2U1QJD3"/>
<keyword evidence="2" id="KW-1185">Reference proteome</keyword>